<dbReference type="EMBL" id="JARQWQ010000013">
    <property type="protein sequence ID" value="KAK2567831.1"/>
    <property type="molecule type" value="Genomic_DNA"/>
</dbReference>
<dbReference type="PROSITE" id="PS50404">
    <property type="entry name" value="GST_NTER"/>
    <property type="match status" value="1"/>
</dbReference>
<dbReference type="EC" id="2.5.1.18" evidence="1"/>
<dbReference type="PROSITE" id="PS50405">
    <property type="entry name" value="GST_CTER"/>
    <property type="match status" value="1"/>
</dbReference>
<dbReference type="GO" id="GO:0006749">
    <property type="term" value="P:glutathione metabolic process"/>
    <property type="evidence" value="ECO:0007669"/>
    <property type="project" value="TreeGrafter"/>
</dbReference>
<dbReference type="PANTHER" id="PTHR11571">
    <property type="entry name" value="GLUTATHIONE S-TRANSFERASE"/>
    <property type="match status" value="1"/>
</dbReference>
<dbReference type="InterPro" id="IPR004045">
    <property type="entry name" value="Glutathione_S-Trfase_N"/>
</dbReference>
<dbReference type="InterPro" id="IPR040079">
    <property type="entry name" value="Glutathione_S-Trfase"/>
</dbReference>
<dbReference type="AlphaFoldDB" id="A0AAD9QVH2"/>
<dbReference type="InterPro" id="IPR010987">
    <property type="entry name" value="Glutathione-S-Trfase_C-like"/>
</dbReference>
<dbReference type="InterPro" id="IPR036249">
    <property type="entry name" value="Thioredoxin-like_sf"/>
</dbReference>
<organism evidence="6 7">
    <name type="scientific">Acropora cervicornis</name>
    <name type="common">Staghorn coral</name>
    <dbReference type="NCBI Taxonomy" id="6130"/>
    <lineage>
        <taxon>Eukaryota</taxon>
        <taxon>Metazoa</taxon>
        <taxon>Cnidaria</taxon>
        <taxon>Anthozoa</taxon>
        <taxon>Hexacorallia</taxon>
        <taxon>Scleractinia</taxon>
        <taxon>Astrocoeniina</taxon>
        <taxon>Acroporidae</taxon>
        <taxon>Acropora</taxon>
    </lineage>
</organism>
<comment type="caution">
    <text evidence="6">The sequence shown here is derived from an EMBL/GenBank/DDBJ whole genome shotgun (WGS) entry which is preliminary data.</text>
</comment>
<protein>
    <recommendedName>
        <fullName evidence="1">glutathione transferase</fullName>
        <ecNumber evidence="1">2.5.1.18</ecNumber>
    </recommendedName>
</protein>
<dbReference type="GO" id="GO:0004364">
    <property type="term" value="F:glutathione transferase activity"/>
    <property type="evidence" value="ECO:0007669"/>
    <property type="project" value="UniProtKB-EC"/>
</dbReference>
<dbReference type="Gene3D" id="3.40.30.10">
    <property type="entry name" value="Glutaredoxin"/>
    <property type="match status" value="1"/>
</dbReference>
<keyword evidence="2" id="KW-0808">Transferase</keyword>
<dbReference type="PANTHER" id="PTHR11571:SF224">
    <property type="entry name" value="HEMATOPOIETIC PROSTAGLANDIN D SYNTHASE"/>
    <property type="match status" value="1"/>
</dbReference>
<dbReference type="SFLD" id="SFLDS00019">
    <property type="entry name" value="Glutathione_Transferase_(cytos"/>
    <property type="match status" value="1"/>
</dbReference>
<evidence type="ECO:0000259" key="5">
    <source>
        <dbReference type="PROSITE" id="PS50405"/>
    </source>
</evidence>
<dbReference type="Pfam" id="PF02798">
    <property type="entry name" value="GST_N"/>
    <property type="match status" value="1"/>
</dbReference>
<evidence type="ECO:0000256" key="2">
    <source>
        <dbReference type="ARBA" id="ARBA00022679"/>
    </source>
</evidence>
<comment type="catalytic activity">
    <reaction evidence="3">
        <text>RX + glutathione = an S-substituted glutathione + a halide anion + H(+)</text>
        <dbReference type="Rhea" id="RHEA:16437"/>
        <dbReference type="ChEBI" id="CHEBI:15378"/>
        <dbReference type="ChEBI" id="CHEBI:16042"/>
        <dbReference type="ChEBI" id="CHEBI:17792"/>
        <dbReference type="ChEBI" id="CHEBI:57925"/>
        <dbReference type="ChEBI" id="CHEBI:90779"/>
        <dbReference type="EC" id="2.5.1.18"/>
    </reaction>
</comment>
<accession>A0AAD9QVH2</accession>
<dbReference type="SFLD" id="SFLDG00363">
    <property type="entry name" value="AMPS_(cytGST):_Alpha-__Mu-__Pi"/>
    <property type="match status" value="1"/>
</dbReference>
<sequence length="215" mass="24339">MPRYKLTYFSIRGKAECIRITFAVGGVEFENVRIKPEEWHSKLKQSGLSPTGKLPLLEVDGKVLTASKAILSYVARVVGLAPEESFNIAQADMLGDVIADLEDNLTAGFMETDPDKKEKALSAANEKVLQRCGYFEKLLSSNSKQGFFFEDKLTYGDLVVFTFLNSYFLKGSSEGIPDQLKDFPCLCTWYELVRTQPKVLEWLQNPPTDMFEYIY</sequence>
<evidence type="ECO:0000313" key="6">
    <source>
        <dbReference type="EMBL" id="KAK2567831.1"/>
    </source>
</evidence>
<dbReference type="Proteomes" id="UP001249851">
    <property type="component" value="Unassembled WGS sequence"/>
</dbReference>
<dbReference type="FunFam" id="3.40.30.10:FF:000258">
    <property type="entry name" value="Glutathione S-transferase"/>
    <property type="match status" value="1"/>
</dbReference>
<dbReference type="Gene3D" id="1.20.1050.10">
    <property type="match status" value="1"/>
</dbReference>
<evidence type="ECO:0000313" key="7">
    <source>
        <dbReference type="Proteomes" id="UP001249851"/>
    </source>
</evidence>
<dbReference type="InterPro" id="IPR004046">
    <property type="entry name" value="GST_C"/>
</dbReference>
<dbReference type="InterPro" id="IPR050213">
    <property type="entry name" value="GST_superfamily"/>
</dbReference>
<evidence type="ECO:0000259" key="4">
    <source>
        <dbReference type="PROSITE" id="PS50404"/>
    </source>
</evidence>
<gene>
    <name evidence="6" type="ORF">P5673_007709</name>
</gene>
<reference evidence="6" key="1">
    <citation type="journal article" date="2023" name="G3 (Bethesda)">
        <title>Whole genome assembly and annotation of the endangered Caribbean coral Acropora cervicornis.</title>
        <authorList>
            <person name="Selwyn J.D."/>
            <person name="Vollmer S.V."/>
        </authorList>
    </citation>
    <scope>NUCLEOTIDE SEQUENCE</scope>
    <source>
        <strain evidence="6">K2</strain>
    </source>
</reference>
<keyword evidence="7" id="KW-1185">Reference proteome</keyword>
<dbReference type="SFLD" id="SFLDG01205">
    <property type="entry name" value="AMPS.1"/>
    <property type="match status" value="1"/>
</dbReference>
<evidence type="ECO:0000256" key="3">
    <source>
        <dbReference type="ARBA" id="ARBA00047960"/>
    </source>
</evidence>
<dbReference type="InterPro" id="IPR036282">
    <property type="entry name" value="Glutathione-S-Trfase_C_sf"/>
</dbReference>
<dbReference type="SUPFAM" id="SSF52833">
    <property type="entry name" value="Thioredoxin-like"/>
    <property type="match status" value="1"/>
</dbReference>
<dbReference type="CDD" id="cd03039">
    <property type="entry name" value="GST_N_Sigma_like"/>
    <property type="match status" value="1"/>
</dbReference>
<name>A0AAD9QVH2_ACRCE</name>
<dbReference type="SUPFAM" id="SSF47616">
    <property type="entry name" value="GST C-terminal domain-like"/>
    <property type="match status" value="1"/>
</dbReference>
<dbReference type="Pfam" id="PF14497">
    <property type="entry name" value="GST_C_3"/>
    <property type="match status" value="1"/>
</dbReference>
<feature type="domain" description="GST N-terminal" evidence="4">
    <location>
        <begin position="2"/>
        <end position="82"/>
    </location>
</feature>
<proteinExistence type="predicted"/>
<reference evidence="6" key="2">
    <citation type="journal article" date="2023" name="Science">
        <title>Genomic signatures of disease resistance in endangered staghorn corals.</title>
        <authorList>
            <person name="Vollmer S.V."/>
            <person name="Selwyn J.D."/>
            <person name="Despard B.A."/>
            <person name="Roesel C.L."/>
        </authorList>
    </citation>
    <scope>NUCLEOTIDE SEQUENCE</scope>
    <source>
        <strain evidence="6">K2</strain>
    </source>
</reference>
<feature type="domain" description="GST C-terminal" evidence="5">
    <location>
        <begin position="84"/>
        <end position="210"/>
    </location>
</feature>
<evidence type="ECO:0000256" key="1">
    <source>
        <dbReference type="ARBA" id="ARBA00012452"/>
    </source>
</evidence>